<keyword evidence="2" id="KW-0732">Signal</keyword>
<evidence type="ECO:0000313" key="4">
    <source>
        <dbReference type="Proteomes" id="UP000255207"/>
    </source>
</evidence>
<dbReference type="RefSeq" id="WP_114829232.1">
    <property type="nucleotide sequence ID" value="NZ_QQTO01000022.1"/>
</dbReference>
<evidence type="ECO:0000313" key="3">
    <source>
        <dbReference type="EMBL" id="RDJ26290.1"/>
    </source>
</evidence>
<dbReference type="OrthoDB" id="8256088at2"/>
<dbReference type="InterPro" id="IPR006597">
    <property type="entry name" value="Sel1-like"/>
</dbReference>
<feature type="region of interest" description="Disordered" evidence="1">
    <location>
        <begin position="984"/>
        <end position="1003"/>
    </location>
</feature>
<dbReference type="Proteomes" id="UP000255207">
    <property type="component" value="Unassembled WGS sequence"/>
</dbReference>
<feature type="compositionally biased region" description="Basic and acidic residues" evidence="1">
    <location>
        <begin position="990"/>
        <end position="1003"/>
    </location>
</feature>
<dbReference type="SMART" id="SM00671">
    <property type="entry name" value="SEL1"/>
    <property type="match status" value="15"/>
</dbReference>
<reference evidence="4" key="1">
    <citation type="submission" date="2018-07" db="EMBL/GenBank/DDBJ databases">
        <authorList>
            <person name="Safronova V.I."/>
            <person name="Chirak E.R."/>
            <person name="Sazanova A.L."/>
        </authorList>
    </citation>
    <scope>NUCLEOTIDE SEQUENCE [LARGE SCALE GENOMIC DNA]</scope>
    <source>
        <strain evidence="4">RCAM04685</strain>
    </source>
</reference>
<dbReference type="EMBL" id="QQTP01000004">
    <property type="protein sequence ID" value="RDJ26290.1"/>
    <property type="molecule type" value="Genomic_DNA"/>
</dbReference>
<keyword evidence="4" id="KW-1185">Reference proteome</keyword>
<feature type="signal peptide" evidence="2">
    <location>
        <begin position="1"/>
        <end position="21"/>
    </location>
</feature>
<evidence type="ECO:0000256" key="2">
    <source>
        <dbReference type="SAM" id="SignalP"/>
    </source>
</evidence>
<proteinExistence type="predicted"/>
<gene>
    <name evidence="3" type="ORF">DWE98_10735</name>
</gene>
<dbReference type="AlphaFoldDB" id="A0A370L7Z5"/>
<dbReference type="PANTHER" id="PTHR11102:SF160">
    <property type="entry name" value="ERAD-ASSOCIATED E3 UBIQUITIN-PROTEIN LIGASE COMPONENT HRD3"/>
    <property type="match status" value="1"/>
</dbReference>
<protein>
    <submittedName>
        <fullName evidence="3">Sel1 repeat family protein</fullName>
    </submittedName>
</protein>
<accession>A0A370L7Z5</accession>
<dbReference type="InterPro" id="IPR011990">
    <property type="entry name" value="TPR-like_helical_dom_sf"/>
</dbReference>
<dbReference type="SUPFAM" id="SSF81901">
    <property type="entry name" value="HCP-like"/>
    <property type="match status" value="5"/>
</dbReference>
<dbReference type="Pfam" id="PF08238">
    <property type="entry name" value="Sel1"/>
    <property type="match status" value="16"/>
</dbReference>
<evidence type="ECO:0000256" key="1">
    <source>
        <dbReference type="SAM" id="MobiDB-lite"/>
    </source>
</evidence>
<dbReference type="InterPro" id="IPR050767">
    <property type="entry name" value="Sel1_AlgK"/>
</dbReference>
<sequence length="1003" mass="108226">MLRYVLLISVASLALAGGVAAQDAAPRQNSLPVTANAAAAPATECDRLSNVPPERVIATPDEPGLRFNQGGGATEIDPIIAACRAAMAEYPSESRFAFRLGLALKAGQDGEGAREALLMAVMLGSPGAFDETAGTLAAGGTPDEAKNGVSLFEEAIGLFSHPELKRGLALALQRAPEPLRDEARAIRLLEEAAGQGALPAIVDLGVAYQFGTGVETSLETALQLYETADIQGSAYGAYRAGELYRDGPAEIRSVPRAMLFYTRAADLGYAAAMNRLGQIAENGEAGIQDYDRAFRRYSEAAARGYTASMSNIGYMYQNGAGRPIDYAKAREWYLKAFERGDACSGNSIGMLHDHGRGVKLDMAEALRWFQKSAAVNCSSALSNLGYAYQYGRAVPADSKKALGFYERSASLGNGSALSNLGYAYKNGLMGLARDRAKARDYYERAVKAGNSTAMNNLGMMYLEGDGVAKDQAKALALLRRAADEFELNAMNNLGYFYERTDKALAMRYYEQAIERGSLPAKRNLARFLARSPSDSDDAARANKLYRELAATGEPKALYAYAHRLDDDGCHEADMRLSDDDDTVADECEEVVRAWLGKAVAAGDRQGIERLAEMTAEGEGGLPDPVEADRLYKLAMAADPDSEIALTYARRLRAGDGLKQNQAEARKLYLKRAEDDRDAGFAAVDMLLAGEGGPRDAPAAVALLKRLSDEGAKRANVMLAGILRKGDQGVSPDPAQARTLLTFAVFGSYEPARVPLAEMVLNGEGGERDPEMALTLLRSGEDNAEARLRAAAMLGKGEGVKPDPQAALGELRFVADKLADMRACLPLAEFYARDFADKAKAKVTDKIGPVETSSGEDPVRAAAESYLCALANGAPEAKALLLKPEPKLPRPILLAVKAQLAKLSDQPISSGPRFDKPVLDLLDKLQLAVGRPMRDGNRSYFQSMVSRWRDPVIGREAEAKGAERPENIGWKMGYRLRDAWHERIRAANPEELNKPEPPWRRPRP</sequence>
<organism evidence="3 4">
    <name type="scientific">Bosea caraganae</name>
    <dbReference type="NCBI Taxonomy" id="2763117"/>
    <lineage>
        <taxon>Bacteria</taxon>
        <taxon>Pseudomonadati</taxon>
        <taxon>Pseudomonadota</taxon>
        <taxon>Alphaproteobacteria</taxon>
        <taxon>Hyphomicrobiales</taxon>
        <taxon>Boseaceae</taxon>
        <taxon>Bosea</taxon>
    </lineage>
</organism>
<comment type="caution">
    <text evidence="3">The sequence shown here is derived from an EMBL/GenBank/DDBJ whole genome shotgun (WGS) entry which is preliminary data.</text>
</comment>
<feature type="chain" id="PRO_5030068470" evidence="2">
    <location>
        <begin position="22"/>
        <end position="1003"/>
    </location>
</feature>
<name>A0A370L7Z5_9HYPH</name>
<dbReference type="PANTHER" id="PTHR11102">
    <property type="entry name" value="SEL-1-LIKE PROTEIN"/>
    <property type="match status" value="1"/>
</dbReference>
<dbReference type="Gene3D" id="1.25.40.10">
    <property type="entry name" value="Tetratricopeptide repeat domain"/>
    <property type="match status" value="3"/>
</dbReference>